<dbReference type="Proteomes" id="UP000053029">
    <property type="component" value="Unassembled WGS sequence"/>
</dbReference>
<keyword evidence="1" id="KW-0472">Membrane</keyword>
<keyword evidence="1" id="KW-0812">Transmembrane</keyword>
<evidence type="ECO:0000256" key="1">
    <source>
        <dbReference type="SAM" id="Phobius"/>
    </source>
</evidence>
<keyword evidence="1" id="KW-1133">Transmembrane helix</keyword>
<dbReference type="InterPro" id="IPR056120">
    <property type="entry name" value="DUF7703"/>
</dbReference>
<dbReference type="PANTHER" id="PTHR37013">
    <property type="entry name" value="INTEGRAL MEMBRANE PROTEIN (AFU_ORTHOLOGUE AFUA_1G05950)-RELATED"/>
    <property type="match status" value="1"/>
</dbReference>
<evidence type="ECO:0000313" key="3">
    <source>
        <dbReference type="EMBL" id="KIW83971.1"/>
    </source>
</evidence>
<feature type="transmembrane region" description="Helical" evidence="1">
    <location>
        <begin position="51"/>
        <end position="72"/>
    </location>
</feature>
<dbReference type="VEuPathDB" id="FungiDB:Z517_03217"/>
<keyword evidence="4" id="KW-1185">Reference proteome</keyword>
<dbReference type="RefSeq" id="XP_013287779.1">
    <property type="nucleotide sequence ID" value="XM_013432325.1"/>
</dbReference>
<dbReference type="Pfam" id="PF24802">
    <property type="entry name" value="DUF7703"/>
    <property type="match status" value="1"/>
</dbReference>
<protein>
    <recommendedName>
        <fullName evidence="2">DUF7703 domain-containing protein</fullName>
    </recommendedName>
</protein>
<evidence type="ECO:0000313" key="4">
    <source>
        <dbReference type="Proteomes" id="UP000053029"/>
    </source>
</evidence>
<feature type="transmembrane region" description="Helical" evidence="1">
    <location>
        <begin position="20"/>
        <end position="39"/>
    </location>
</feature>
<dbReference type="AlphaFoldDB" id="A0A0D2E1S9"/>
<gene>
    <name evidence="3" type="ORF">Z517_03217</name>
</gene>
<sequence>MSSPQTEASQDFHNEWTAEAIIVVTCMTLSLYNCVELLLTILTTFREWHGLYFAALIVASVGILPYCLGFLLEYFEFLVFWAAQMFSTIGWVMMITGQSFVLYSRLGLILRNHQVLNGIKWMIITDALIFHTLTTVFQYGQAYGGEQRAFDRALFYMEKIQMTAFCVQEFIISGIYLWKTVQLLNLVSKEGTRRVMWELLTINTVIIFMDIALLSLEYKGLRTMERAFKSFIYSVKLKMEFAVLGKLVNLVQSSTRTLSNALANVDSFRRTPSSAYADANDQIPEWMAKLESRPVHVERVRTGRTISID</sequence>
<dbReference type="EMBL" id="KN846970">
    <property type="protein sequence ID" value="KIW83971.1"/>
    <property type="molecule type" value="Genomic_DNA"/>
</dbReference>
<dbReference type="GeneID" id="25302707"/>
<proteinExistence type="predicted"/>
<dbReference type="OrthoDB" id="405906at2759"/>
<evidence type="ECO:0000259" key="2">
    <source>
        <dbReference type="Pfam" id="PF24802"/>
    </source>
</evidence>
<dbReference type="HOGENOM" id="CLU_045148_4_0_1"/>
<feature type="transmembrane region" description="Helical" evidence="1">
    <location>
        <begin position="199"/>
        <end position="216"/>
    </location>
</feature>
<name>A0A0D2E1S9_9EURO</name>
<feature type="transmembrane region" description="Helical" evidence="1">
    <location>
        <begin position="78"/>
        <end position="103"/>
    </location>
</feature>
<feature type="domain" description="DUF7703" evidence="2">
    <location>
        <begin position="18"/>
        <end position="255"/>
    </location>
</feature>
<organism evidence="3 4">
    <name type="scientific">Fonsecaea pedrosoi CBS 271.37</name>
    <dbReference type="NCBI Taxonomy" id="1442368"/>
    <lineage>
        <taxon>Eukaryota</taxon>
        <taxon>Fungi</taxon>
        <taxon>Dikarya</taxon>
        <taxon>Ascomycota</taxon>
        <taxon>Pezizomycotina</taxon>
        <taxon>Eurotiomycetes</taxon>
        <taxon>Chaetothyriomycetidae</taxon>
        <taxon>Chaetothyriales</taxon>
        <taxon>Herpotrichiellaceae</taxon>
        <taxon>Fonsecaea</taxon>
    </lineage>
</organism>
<reference evidence="3 4" key="1">
    <citation type="submission" date="2015-01" db="EMBL/GenBank/DDBJ databases">
        <title>The Genome Sequence of Fonsecaea pedrosoi CBS 271.37.</title>
        <authorList>
            <consortium name="The Broad Institute Genomics Platform"/>
            <person name="Cuomo C."/>
            <person name="de Hoog S."/>
            <person name="Gorbushina A."/>
            <person name="Stielow B."/>
            <person name="Teixiera M."/>
            <person name="Abouelleil A."/>
            <person name="Chapman S.B."/>
            <person name="Priest M."/>
            <person name="Young S.K."/>
            <person name="Wortman J."/>
            <person name="Nusbaum C."/>
            <person name="Birren B."/>
        </authorList>
    </citation>
    <scope>NUCLEOTIDE SEQUENCE [LARGE SCALE GENOMIC DNA]</scope>
    <source>
        <strain evidence="3 4">CBS 271.37</strain>
    </source>
</reference>
<accession>A0A0D2E1S9</accession>
<dbReference type="PANTHER" id="PTHR37013:SF3">
    <property type="entry name" value="INTEGRAL MEMBRANE PROTEIN (AFU_ORTHOLOGUE AFUA_1G05950)"/>
    <property type="match status" value="1"/>
</dbReference>